<protein>
    <submittedName>
        <fullName evidence="6">Nucleoside-diphosphate-sugar epimerase</fullName>
    </submittedName>
    <submittedName>
        <fullName evidence="7">Uronate dehydrogenase/NAD+ dependent glucose-6-phosphate dehydrogenase</fullName>
    </submittedName>
</protein>
<keyword evidence="2" id="KW-0560">Oxidoreductase</keyword>
<evidence type="ECO:0000313" key="9">
    <source>
        <dbReference type="Proteomes" id="UP000533017"/>
    </source>
</evidence>
<dbReference type="InterPro" id="IPR001509">
    <property type="entry name" value="Epimerase_deHydtase"/>
</dbReference>
<reference evidence="7 8" key="1">
    <citation type="submission" date="2016-10" db="EMBL/GenBank/DDBJ databases">
        <authorList>
            <person name="de Groot N.N."/>
        </authorList>
    </citation>
    <scope>NUCLEOTIDE SEQUENCE [LARGE SCALE GENOMIC DNA]</scope>
    <source>
        <strain evidence="7 8">CPCC 202808</strain>
    </source>
</reference>
<proteinExistence type="inferred from homology"/>
<reference evidence="6 9" key="2">
    <citation type="submission" date="2020-07" db="EMBL/GenBank/DDBJ databases">
        <title>Sequencing the genomes of 1000 actinobacteria strains.</title>
        <authorList>
            <person name="Klenk H.-P."/>
        </authorList>
    </citation>
    <scope>NUCLEOTIDE SEQUENCE [LARGE SCALE GENOMIC DNA]</scope>
    <source>
        <strain evidence="6 9">DSM 45117</strain>
    </source>
</reference>
<dbReference type="PANTHER" id="PTHR43103">
    <property type="entry name" value="NUCLEOSIDE-DIPHOSPHATE-SUGAR EPIMERASE"/>
    <property type="match status" value="1"/>
</dbReference>
<dbReference type="InterPro" id="IPR036291">
    <property type="entry name" value="NAD(P)-bd_dom_sf"/>
</dbReference>
<name>A0A1I2NBB9_9ACTN</name>
<dbReference type="PANTHER" id="PTHR43103:SF5">
    <property type="entry name" value="4-EPIMERASE, PUTATIVE (AFU_ORTHOLOGUE AFUA_7G00360)-RELATED"/>
    <property type="match status" value="1"/>
</dbReference>
<feature type="domain" description="NAD-dependent epimerase/dehydratase" evidence="5">
    <location>
        <begin position="7"/>
        <end position="174"/>
    </location>
</feature>
<dbReference type="EMBL" id="JACBZA010000001">
    <property type="protein sequence ID" value="NYH85673.1"/>
    <property type="molecule type" value="Genomic_DNA"/>
</dbReference>
<dbReference type="SUPFAM" id="SSF51735">
    <property type="entry name" value="NAD(P)-binding Rossmann-fold domains"/>
    <property type="match status" value="1"/>
</dbReference>
<dbReference type="Gene3D" id="3.40.50.720">
    <property type="entry name" value="NAD(P)-binding Rossmann-like Domain"/>
    <property type="match status" value="1"/>
</dbReference>
<evidence type="ECO:0000313" key="6">
    <source>
        <dbReference type="EMBL" id="NYH85673.1"/>
    </source>
</evidence>
<evidence type="ECO:0000256" key="4">
    <source>
        <dbReference type="SAM" id="MobiDB-lite"/>
    </source>
</evidence>
<feature type="region of interest" description="Disordered" evidence="4">
    <location>
        <begin position="246"/>
        <end position="272"/>
    </location>
</feature>
<dbReference type="Proteomes" id="UP000533017">
    <property type="component" value="Unassembled WGS sequence"/>
</dbReference>
<dbReference type="GO" id="GO:0016491">
    <property type="term" value="F:oxidoreductase activity"/>
    <property type="evidence" value="ECO:0007669"/>
    <property type="project" value="UniProtKB-KW"/>
</dbReference>
<dbReference type="Pfam" id="PF01370">
    <property type="entry name" value="Epimerase"/>
    <property type="match status" value="1"/>
</dbReference>
<evidence type="ECO:0000256" key="3">
    <source>
        <dbReference type="ARBA" id="ARBA00023027"/>
    </source>
</evidence>
<gene>
    <name evidence="6" type="ORF">FHR37_004524</name>
    <name evidence="7" type="ORF">SAMN05421678_103221</name>
</gene>
<evidence type="ECO:0000256" key="1">
    <source>
        <dbReference type="ARBA" id="ARBA00007637"/>
    </source>
</evidence>
<dbReference type="STRING" id="504797.SAMN05421678_103221"/>
<accession>A0A1I2NBB9</accession>
<evidence type="ECO:0000256" key="2">
    <source>
        <dbReference type="ARBA" id="ARBA00023002"/>
    </source>
</evidence>
<dbReference type="AlphaFoldDB" id="A0A1I2NBB9"/>
<keyword evidence="9" id="KW-1185">Reference proteome</keyword>
<feature type="compositionally biased region" description="Basic and acidic residues" evidence="4">
    <location>
        <begin position="246"/>
        <end position="255"/>
    </location>
</feature>
<keyword evidence="3" id="KW-0520">NAD</keyword>
<evidence type="ECO:0000313" key="7">
    <source>
        <dbReference type="EMBL" id="SFF99027.1"/>
    </source>
</evidence>
<organism evidence="7 8">
    <name type="scientific">Actinopolymorpha cephalotaxi</name>
    <dbReference type="NCBI Taxonomy" id="504797"/>
    <lineage>
        <taxon>Bacteria</taxon>
        <taxon>Bacillati</taxon>
        <taxon>Actinomycetota</taxon>
        <taxon>Actinomycetes</taxon>
        <taxon>Propionibacteriales</taxon>
        <taxon>Actinopolymorphaceae</taxon>
        <taxon>Actinopolymorpha</taxon>
    </lineage>
</organism>
<dbReference type="EMBL" id="FOOI01000003">
    <property type="protein sequence ID" value="SFF99027.1"/>
    <property type="molecule type" value="Genomic_DNA"/>
</dbReference>
<dbReference type="OrthoDB" id="8770295at2"/>
<dbReference type="CDD" id="cd08946">
    <property type="entry name" value="SDR_e"/>
    <property type="match status" value="1"/>
</dbReference>
<comment type="similarity">
    <text evidence="1">Belongs to the NAD(P)-dependent epimerase/dehydratase family.</text>
</comment>
<evidence type="ECO:0000259" key="5">
    <source>
        <dbReference type="Pfam" id="PF01370"/>
    </source>
</evidence>
<sequence>MTEAPLVLITGAAGRIGTTLRSALSQYRLRLTDRDLSACEPKPNEEILEADLADFAAMRQAVERCDAVIHLGGNPSPSATWWDLKAPNVDGLYNVFEASRQAGVRRLVFASTNHVTGMLDERGEWPVGPQGPIAPDSLYGVTKALGEAMGRYYAENTDLSVICLRIGWFTGEHQMLDNEGWLRMWLSIPDLGRLINATLTADVRFGIYYGVSANTPMRYDLENARTELGYEPLDDSSKLLIDAEAEHAEATRDDPYPPGVVGARRNQNRTDG</sequence>
<dbReference type="Proteomes" id="UP000199052">
    <property type="component" value="Unassembled WGS sequence"/>
</dbReference>
<evidence type="ECO:0000313" key="8">
    <source>
        <dbReference type="Proteomes" id="UP000199052"/>
    </source>
</evidence>
<dbReference type="RefSeq" id="WP_092882221.1">
    <property type="nucleotide sequence ID" value="NZ_FOOI01000003.1"/>
</dbReference>